<dbReference type="AlphaFoldDB" id="A0A2B7X358"/>
<keyword evidence="3" id="KW-1185">Reference proteome</keyword>
<reference evidence="2 3" key="1">
    <citation type="submission" date="2017-10" db="EMBL/GenBank/DDBJ databases">
        <title>Comparative genomics in systemic dimorphic fungi from Ajellomycetaceae.</title>
        <authorList>
            <person name="Munoz J.F."/>
            <person name="Mcewen J.G."/>
            <person name="Clay O.K."/>
            <person name="Cuomo C.A."/>
        </authorList>
    </citation>
    <scope>NUCLEOTIDE SEQUENCE [LARGE SCALE GENOMIC DNA]</scope>
    <source>
        <strain evidence="2 3">UAMH130</strain>
    </source>
</reference>
<feature type="region of interest" description="Disordered" evidence="1">
    <location>
        <begin position="119"/>
        <end position="206"/>
    </location>
</feature>
<accession>A0A2B7X358</accession>
<feature type="compositionally biased region" description="Polar residues" evidence="1">
    <location>
        <begin position="129"/>
        <end position="155"/>
    </location>
</feature>
<feature type="compositionally biased region" description="Basic residues" evidence="1">
    <location>
        <begin position="157"/>
        <end position="172"/>
    </location>
</feature>
<comment type="caution">
    <text evidence="2">The sequence shown here is derived from an EMBL/GenBank/DDBJ whole genome shotgun (WGS) entry which is preliminary data.</text>
</comment>
<evidence type="ECO:0000313" key="2">
    <source>
        <dbReference type="EMBL" id="PGH03290.1"/>
    </source>
</evidence>
<dbReference type="EMBL" id="PDNC01000050">
    <property type="protein sequence ID" value="PGH03290.1"/>
    <property type="molecule type" value="Genomic_DNA"/>
</dbReference>
<evidence type="ECO:0000256" key="1">
    <source>
        <dbReference type="SAM" id="MobiDB-lite"/>
    </source>
</evidence>
<sequence length="294" mass="32367">MGGGLNTRFIPDATINMGNLFDPGSLLALDAHSFGFEQNPITPNNGSVTTMPPMANDSWIEASNPTSPIYSSSLSTSFLVNEVSGWTVPPSPTSFPWVKSPDYTRNEINSFSQMALPLYPPSEMIDPANHSTSNGQSGEADQPQASANRTRSTPCRTKNRRLRTKLKSRQISRSRQSSGKPILLNFPSNTSRPAQPRTEPQRQQPGHSFVEHTFDASTGEPVTAGVKKRLRTKAEKQETAEIRKLGGACGECRRKRRRCSLDHKRADSLSTENATSNYLISIFRAPMEQLSLMA</sequence>
<dbReference type="Proteomes" id="UP000224080">
    <property type="component" value="Unassembled WGS sequence"/>
</dbReference>
<gene>
    <name evidence="2" type="ORF">GX51_04160</name>
</gene>
<organism evidence="2 3">
    <name type="scientific">Blastomyces parvus</name>
    <dbReference type="NCBI Taxonomy" id="2060905"/>
    <lineage>
        <taxon>Eukaryota</taxon>
        <taxon>Fungi</taxon>
        <taxon>Dikarya</taxon>
        <taxon>Ascomycota</taxon>
        <taxon>Pezizomycotina</taxon>
        <taxon>Eurotiomycetes</taxon>
        <taxon>Eurotiomycetidae</taxon>
        <taxon>Onygenales</taxon>
        <taxon>Ajellomycetaceae</taxon>
        <taxon>Blastomyces</taxon>
    </lineage>
</organism>
<evidence type="ECO:0000313" key="3">
    <source>
        <dbReference type="Proteomes" id="UP000224080"/>
    </source>
</evidence>
<dbReference type="OrthoDB" id="4188829at2759"/>
<name>A0A2B7X358_9EURO</name>
<proteinExistence type="predicted"/>
<protein>
    <submittedName>
        <fullName evidence="2">Uncharacterized protein</fullName>
    </submittedName>
</protein>